<dbReference type="InterPro" id="IPR004625">
    <property type="entry name" value="PyrdxlKinase"/>
</dbReference>
<dbReference type="GO" id="GO:0005829">
    <property type="term" value="C:cytosol"/>
    <property type="evidence" value="ECO:0007669"/>
    <property type="project" value="TreeGrafter"/>
</dbReference>
<dbReference type="PANTHER" id="PTHR10534">
    <property type="entry name" value="PYRIDOXAL KINASE"/>
    <property type="match status" value="1"/>
</dbReference>
<evidence type="ECO:0000256" key="4">
    <source>
        <dbReference type="ARBA" id="ARBA00022741"/>
    </source>
</evidence>
<dbReference type="Gene3D" id="3.40.1190.20">
    <property type="match status" value="1"/>
</dbReference>
<dbReference type="EMBL" id="JAPEVG010000254">
    <property type="protein sequence ID" value="KAJ8472574.1"/>
    <property type="molecule type" value="Genomic_DNA"/>
</dbReference>
<dbReference type="GO" id="GO:0009443">
    <property type="term" value="P:pyridoxal 5'-phosphate salvage"/>
    <property type="evidence" value="ECO:0007669"/>
    <property type="project" value="InterPro"/>
</dbReference>
<keyword evidence="6" id="KW-0067">ATP-binding</keyword>
<dbReference type="Proteomes" id="UP001215151">
    <property type="component" value="Unassembled WGS sequence"/>
</dbReference>
<dbReference type="NCBIfam" id="TIGR00687">
    <property type="entry name" value="pyridox_kin"/>
    <property type="match status" value="1"/>
</dbReference>
<comment type="similarity">
    <text evidence="1">Belongs to the pyridoxine kinase family.</text>
</comment>
<keyword evidence="5" id="KW-0418">Kinase</keyword>
<accession>A0AAD7X6K0</accession>
<dbReference type="Pfam" id="PF08543">
    <property type="entry name" value="Phos_pyr_kin"/>
    <property type="match status" value="1"/>
</dbReference>
<sequence>MAKGKGRILSIQSHVAYGYVGGKAAVFPLQCLGQVVNTVNFSNHSGYGRFGGPRASAAELEQIIGVMEQNGLLQQDRLLTGYIPGAEATAAVTTLAKKLREQNPKLIYLLDPVLGDSGRLYVAPEVVPIYQAALPLATIITPNWFEVEVLTGIKMSDAASLRHALQTLHETYRVPNVVISSIPLKPWLTKLLPPNLRPPADAADADYLACIASSRANGESLAAADSTAVYAKTFPCLPGYFSGVGDLFSALVLAHFDETGESESRAKGESPLSYAASQAVSKTHAILTLTHEVALELPEDERQATDEELDAREPMRKIKRMRGRELRLIQGQDIIRGTQPIEYRQLERWGGFWTA</sequence>
<dbReference type="CDD" id="cd01173">
    <property type="entry name" value="pyridoxal_pyridoxamine_kinase"/>
    <property type="match status" value="1"/>
</dbReference>
<dbReference type="EC" id="2.7.1.35" evidence="2"/>
<name>A0AAD7X6K0_9APHY</name>
<organism evidence="8 9">
    <name type="scientific">Trametes cubensis</name>
    <dbReference type="NCBI Taxonomy" id="1111947"/>
    <lineage>
        <taxon>Eukaryota</taxon>
        <taxon>Fungi</taxon>
        <taxon>Dikarya</taxon>
        <taxon>Basidiomycota</taxon>
        <taxon>Agaricomycotina</taxon>
        <taxon>Agaricomycetes</taxon>
        <taxon>Polyporales</taxon>
        <taxon>Polyporaceae</taxon>
        <taxon>Trametes</taxon>
    </lineage>
</organism>
<keyword evidence="4" id="KW-0547">Nucleotide-binding</keyword>
<feature type="domain" description="Pyridoxamine kinase/Phosphomethylpyrimidine kinase" evidence="7">
    <location>
        <begin position="89"/>
        <end position="180"/>
    </location>
</feature>
<dbReference type="GO" id="GO:0008478">
    <property type="term" value="F:pyridoxal kinase activity"/>
    <property type="evidence" value="ECO:0007669"/>
    <property type="project" value="UniProtKB-EC"/>
</dbReference>
<keyword evidence="9" id="KW-1185">Reference proteome</keyword>
<dbReference type="InterPro" id="IPR029056">
    <property type="entry name" value="Ribokinase-like"/>
</dbReference>
<evidence type="ECO:0000313" key="8">
    <source>
        <dbReference type="EMBL" id="KAJ8472574.1"/>
    </source>
</evidence>
<dbReference type="SUPFAM" id="SSF53613">
    <property type="entry name" value="Ribokinase-like"/>
    <property type="match status" value="1"/>
</dbReference>
<dbReference type="GO" id="GO:0005524">
    <property type="term" value="F:ATP binding"/>
    <property type="evidence" value="ECO:0007669"/>
    <property type="project" value="UniProtKB-KW"/>
</dbReference>
<protein>
    <recommendedName>
        <fullName evidence="2">pyridoxal kinase</fullName>
        <ecNumber evidence="2">2.7.1.35</ecNumber>
    </recommendedName>
</protein>
<proteinExistence type="inferred from homology"/>
<evidence type="ECO:0000313" key="9">
    <source>
        <dbReference type="Proteomes" id="UP001215151"/>
    </source>
</evidence>
<evidence type="ECO:0000256" key="6">
    <source>
        <dbReference type="ARBA" id="ARBA00022840"/>
    </source>
</evidence>
<keyword evidence="3" id="KW-0808">Transferase</keyword>
<evidence type="ECO:0000256" key="2">
    <source>
        <dbReference type="ARBA" id="ARBA00012104"/>
    </source>
</evidence>
<gene>
    <name evidence="8" type="ORF">ONZ51_g8422</name>
</gene>
<evidence type="ECO:0000259" key="7">
    <source>
        <dbReference type="Pfam" id="PF08543"/>
    </source>
</evidence>
<comment type="caution">
    <text evidence="8">The sequence shown here is derived from an EMBL/GenBank/DDBJ whole genome shotgun (WGS) entry which is preliminary data.</text>
</comment>
<dbReference type="AlphaFoldDB" id="A0AAD7X6K0"/>
<evidence type="ECO:0000256" key="1">
    <source>
        <dbReference type="ARBA" id="ARBA00008805"/>
    </source>
</evidence>
<evidence type="ECO:0000256" key="3">
    <source>
        <dbReference type="ARBA" id="ARBA00022679"/>
    </source>
</evidence>
<evidence type="ECO:0000256" key="5">
    <source>
        <dbReference type="ARBA" id="ARBA00022777"/>
    </source>
</evidence>
<dbReference type="InterPro" id="IPR013749">
    <property type="entry name" value="PM/HMP-P_kinase-1"/>
</dbReference>
<reference evidence="8" key="1">
    <citation type="submission" date="2022-11" db="EMBL/GenBank/DDBJ databases">
        <title>Genome Sequence of Cubamyces cubensis.</title>
        <authorList>
            <person name="Buettner E."/>
        </authorList>
    </citation>
    <scope>NUCLEOTIDE SEQUENCE</scope>
    <source>
        <strain evidence="8">MPL-01</strain>
    </source>
</reference>
<dbReference type="PANTHER" id="PTHR10534:SF2">
    <property type="entry name" value="PYRIDOXAL KINASE"/>
    <property type="match status" value="1"/>
</dbReference>